<comment type="similarity">
    <text evidence="1">Belongs to the glycosyltransferase 2 family.</text>
</comment>
<evidence type="ECO:0000313" key="24">
    <source>
        <dbReference type="Proteomes" id="UP000471447"/>
    </source>
</evidence>
<dbReference type="Proteomes" id="UP000284417">
    <property type="component" value="Unassembled WGS sequence"/>
</dbReference>
<organism evidence="13 22">
    <name type="scientific">Bacteroides xylanisolvens</name>
    <dbReference type="NCBI Taxonomy" id="371601"/>
    <lineage>
        <taxon>Bacteria</taxon>
        <taxon>Pseudomonadati</taxon>
        <taxon>Bacteroidota</taxon>
        <taxon>Bacteroidia</taxon>
        <taxon>Bacteroidales</taxon>
        <taxon>Bacteroidaceae</taxon>
        <taxon>Bacteroides</taxon>
    </lineage>
</organism>
<gene>
    <name evidence="14" type="ORF">DW042_03995</name>
    <name evidence="13" type="ORF">DW075_03540</name>
    <name evidence="12" type="ORF">DWW25_02310</name>
    <name evidence="11" type="ORF">DXD03_07260</name>
    <name evidence="6" type="ORF">GA560_10160</name>
    <name evidence="8" type="ORF">GAZ26_00350</name>
    <name evidence="7" type="ORF">GAZ43_12925</name>
    <name evidence="10" type="ORF">LD004_23610</name>
    <name evidence="9" type="ORF">LDZ35_21130</name>
    <name evidence="15" type="ORF">SAMN04487924_105129</name>
    <name evidence="16" type="ORF">SAMN05216250_10546</name>
</gene>
<evidence type="ECO:0000313" key="11">
    <source>
        <dbReference type="EMBL" id="RGK65035.1"/>
    </source>
</evidence>
<evidence type="ECO:0000313" key="23">
    <source>
        <dbReference type="Proteomes" id="UP000438288"/>
    </source>
</evidence>
<evidence type="ECO:0000313" key="18">
    <source>
        <dbReference type="Proteomes" id="UP000183766"/>
    </source>
</evidence>
<dbReference type="EMBL" id="QRYV01000004">
    <property type="protein sequence ID" value="RGV18430.1"/>
    <property type="molecule type" value="Genomic_DNA"/>
</dbReference>
<dbReference type="Gene3D" id="3.90.550.10">
    <property type="entry name" value="Spore Coat Polysaccharide Biosynthesis Protein SpsA, Chain A"/>
    <property type="match status" value="1"/>
</dbReference>
<keyword evidence="4" id="KW-0472">Membrane</keyword>
<evidence type="ECO:0000313" key="13">
    <source>
        <dbReference type="EMBL" id="RHK29109.1"/>
    </source>
</evidence>
<keyword evidence="4" id="KW-1133">Transmembrane helix</keyword>
<reference evidence="17 18" key="1">
    <citation type="submission" date="2016-10" db="EMBL/GenBank/DDBJ databases">
        <authorList>
            <person name="de Groot N.N."/>
        </authorList>
    </citation>
    <scope>NUCLEOTIDE SEQUENCE [LARGE SCALE GENOMIC DNA]</scope>
    <source>
        <strain evidence="16 18">NLAE-zl-C202</strain>
        <strain evidence="15 17">NLAE-zl-G339</strain>
    </source>
</reference>
<dbReference type="EMBL" id="WDCG01000001">
    <property type="protein sequence ID" value="KAB6428017.1"/>
    <property type="molecule type" value="Genomic_DNA"/>
</dbReference>
<dbReference type="Proteomes" id="UP000285503">
    <property type="component" value="Unassembled WGS sequence"/>
</dbReference>
<keyword evidence="3 13" id="KW-0808">Transferase</keyword>
<evidence type="ECO:0000256" key="2">
    <source>
        <dbReference type="ARBA" id="ARBA00022676"/>
    </source>
</evidence>
<dbReference type="Proteomes" id="UP000474077">
    <property type="component" value="Unassembled WGS sequence"/>
</dbReference>
<dbReference type="Proteomes" id="UP000261210">
    <property type="component" value="Unassembled WGS sequence"/>
</dbReference>
<dbReference type="RefSeq" id="WP_004314830.1">
    <property type="nucleotide sequence ID" value="NZ_BAABZH010000002.1"/>
</dbReference>
<feature type="transmembrane region" description="Helical" evidence="4">
    <location>
        <begin position="294"/>
        <end position="317"/>
    </location>
</feature>
<feature type="transmembrane region" description="Helical" evidence="4">
    <location>
        <begin position="323"/>
        <end position="345"/>
    </location>
</feature>
<accession>A0A174BHS9</accession>
<evidence type="ECO:0000313" key="9">
    <source>
        <dbReference type="EMBL" id="MCA4525708.1"/>
    </source>
</evidence>
<dbReference type="AlphaFoldDB" id="A0A174BHS9"/>
<keyword evidence="2 9" id="KW-0328">Glycosyltransferase</keyword>
<reference evidence="19 20" key="2">
    <citation type="submission" date="2018-08" db="EMBL/GenBank/DDBJ databases">
        <title>A genome reference for cultivated species of the human gut microbiota.</title>
        <authorList>
            <person name="Zou Y."/>
            <person name="Xue W."/>
            <person name="Luo G."/>
        </authorList>
    </citation>
    <scope>NUCLEOTIDE SEQUENCE [LARGE SCALE GENOMIC DNA]</scope>
    <source>
        <strain evidence="12 20">AF14-7</strain>
        <strain evidence="14 21">AF39-6AC</strain>
        <strain evidence="13 22">AF46-11NS</strain>
        <strain evidence="11 19">TF10-34</strain>
    </source>
</reference>
<reference evidence="23 24" key="3">
    <citation type="journal article" date="2019" name="Nat. Med.">
        <title>A library of human gut bacterial isolates paired with longitudinal multiomics data enables mechanistic microbiome research.</title>
        <authorList>
            <person name="Poyet M."/>
            <person name="Groussin M."/>
            <person name="Gibbons S.M."/>
            <person name="Avila-Pacheco J."/>
            <person name="Jiang X."/>
            <person name="Kearney S.M."/>
            <person name="Perrotta A.R."/>
            <person name="Berdy B."/>
            <person name="Zhao S."/>
            <person name="Lieberman T.D."/>
            <person name="Swanson P.K."/>
            <person name="Smith M."/>
            <person name="Roesemann S."/>
            <person name="Alexander J.E."/>
            <person name="Rich S.A."/>
            <person name="Livny J."/>
            <person name="Vlamakis H."/>
            <person name="Clish C."/>
            <person name="Bullock K."/>
            <person name="Deik A."/>
            <person name="Scott J."/>
            <person name="Pierce K.A."/>
            <person name="Xavier R.J."/>
            <person name="Alm E.J."/>
        </authorList>
    </citation>
    <scope>NUCLEOTIDE SEQUENCE [LARGE SCALE GENOMIC DNA]</scope>
    <source>
        <strain evidence="7 23">BIOML-A16</strain>
        <strain evidence="8 24">BIOML-A7</strain>
        <strain evidence="6 25">BIOML-A73</strain>
    </source>
</reference>
<evidence type="ECO:0000313" key="10">
    <source>
        <dbReference type="EMBL" id="MCA4706592.1"/>
    </source>
</evidence>
<evidence type="ECO:0000313" key="15">
    <source>
        <dbReference type="EMBL" id="SEA37168.1"/>
    </source>
</evidence>
<dbReference type="PANTHER" id="PTHR43630">
    <property type="entry name" value="POLY-BETA-1,6-N-ACETYL-D-GLUCOSAMINE SYNTHASE"/>
    <property type="match status" value="1"/>
</dbReference>
<dbReference type="EMBL" id="WDER01000022">
    <property type="protein sequence ID" value="KAB6083352.1"/>
    <property type="molecule type" value="Genomic_DNA"/>
</dbReference>
<keyword evidence="4" id="KW-0812">Transmembrane</keyword>
<dbReference type="Proteomes" id="UP000183766">
    <property type="component" value="Unassembled WGS sequence"/>
</dbReference>
<evidence type="ECO:0000313" key="14">
    <source>
        <dbReference type="EMBL" id="RHL00593.1"/>
    </source>
</evidence>
<evidence type="ECO:0000313" key="7">
    <source>
        <dbReference type="EMBL" id="KAB6339000.1"/>
    </source>
</evidence>
<evidence type="ECO:0000256" key="3">
    <source>
        <dbReference type="ARBA" id="ARBA00022679"/>
    </source>
</evidence>
<dbReference type="Proteomes" id="UP000183040">
    <property type="component" value="Unassembled WGS sequence"/>
</dbReference>
<dbReference type="EMBL" id="FNRP01000005">
    <property type="protein sequence ID" value="SEA37168.1"/>
    <property type="molecule type" value="Genomic_DNA"/>
</dbReference>
<evidence type="ECO:0000313" key="25">
    <source>
        <dbReference type="Proteomes" id="UP000474077"/>
    </source>
</evidence>
<dbReference type="EC" id="2.4.-.-" evidence="9"/>
<evidence type="ECO:0000256" key="4">
    <source>
        <dbReference type="SAM" id="Phobius"/>
    </source>
</evidence>
<dbReference type="Proteomes" id="UP000438288">
    <property type="component" value="Unassembled WGS sequence"/>
</dbReference>
<dbReference type="GeneID" id="69480768"/>
<evidence type="ECO:0000313" key="22">
    <source>
        <dbReference type="Proteomes" id="UP000285503"/>
    </source>
</evidence>
<sequence>METFTFNTVELILLSAAGILFIIQLIYYFGLYNRIHAHNKAVRKEEVHFSRELPPLSVILCARNEAENLRKILPAILEQDYPQFEVIVINDASTDETEDILGMMEEKYPHLYHSFTPESARYISHKKLALTLGIKASKHDWLVFTETNCMPASNQWLKLMARNFTPQTQIVLGYSGYDRTKGWLHKRTAFDTLFQSLRYLGFALAGKPYMGIGRNLAYRKELFFQQKGFSKYLNLQRGEDDLFINQLATPSNTRVETDINATTRINPVYRYKEWKEEKISYMATARYYQGIQRYLLGFETFSRLLFYVSCIAGIASGVLNSHWLVAGIALLIWLLRFIMQIVVINQTAKEMGGNRKYYFSLPLFDLLQPIQSLNFKICRFFRGKGDFMRR</sequence>
<evidence type="ECO:0000313" key="8">
    <source>
        <dbReference type="EMBL" id="KAB6428017.1"/>
    </source>
</evidence>
<dbReference type="SUPFAM" id="SSF53448">
    <property type="entry name" value="Nucleotide-diphospho-sugar transferases"/>
    <property type="match status" value="1"/>
</dbReference>
<dbReference type="EMBL" id="FOUM01000005">
    <property type="protein sequence ID" value="SFM44945.1"/>
    <property type="molecule type" value="Genomic_DNA"/>
</dbReference>
<dbReference type="Proteomes" id="UP000283369">
    <property type="component" value="Unassembled WGS sequence"/>
</dbReference>
<feature type="transmembrane region" description="Helical" evidence="4">
    <location>
        <begin position="12"/>
        <end position="30"/>
    </location>
</feature>
<evidence type="ECO:0000313" key="12">
    <source>
        <dbReference type="EMBL" id="RGV18430.1"/>
    </source>
</evidence>
<evidence type="ECO:0000313" key="21">
    <source>
        <dbReference type="Proteomes" id="UP000284417"/>
    </source>
</evidence>
<name>A0A174BHS9_9BACE</name>
<evidence type="ECO:0000313" key="17">
    <source>
        <dbReference type="Proteomes" id="UP000183040"/>
    </source>
</evidence>
<dbReference type="InterPro" id="IPR001173">
    <property type="entry name" value="Glyco_trans_2-like"/>
</dbReference>
<dbReference type="InterPro" id="IPR029044">
    <property type="entry name" value="Nucleotide-diphossugar_trans"/>
</dbReference>
<dbReference type="PANTHER" id="PTHR43630:SF1">
    <property type="entry name" value="POLY-BETA-1,6-N-ACETYL-D-GLUCOSAMINE SYNTHASE"/>
    <property type="match status" value="1"/>
</dbReference>
<dbReference type="Proteomes" id="UP001197958">
    <property type="component" value="Unassembled WGS sequence"/>
</dbReference>
<evidence type="ECO:0000256" key="1">
    <source>
        <dbReference type="ARBA" id="ARBA00006739"/>
    </source>
</evidence>
<dbReference type="EMBL" id="JAIWYE010000039">
    <property type="protein sequence ID" value="MCA4706592.1"/>
    <property type="molecule type" value="Genomic_DNA"/>
</dbReference>
<dbReference type="EMBL" id="JAIWWW010000048">
    <property type="protein sequence ID" value="MCA4525708.1"/>
    <property type="molecule type" value="Genomic_DNA"/>
</dbReference>
<dbReference type="EMBL" id="QRNE01000010">
    <property type="protein sequence ID" value="RHK29109.1"/>
    <property type="molecule type" value="Genomic_DNA"/>
</dbReference>
<dbReference type="GO" id="GO:0016757">
    <property type="term" value="F:glycosyltransferase activity"/>
    <property type="evidence" value="ECO:0007669"/>
    <property type="project" value="UniProtKB-KW"/>
</dbReference>
<reference evidence="9" key="4">
    <citation type="submission" date="2023-08" db="EMBL/GenBank/DDBJ databases">
        <title>Mucin Metabolism Genes Underlie the Key Renovations of Bacteroides xylanisolvens Genomes in Captive Great Apes.</title>
        <authorList>
            <person name="Nishida A.H."/>
        </authorList>
    </citation>
    <scope>NUCLEOTIDE SEQUENCE</scope>
    <source>
        <strain evidence="10">P13.H9</strain>
        <strain evidence="9">P19.10B</strain>
    </source>
</reference>
<evidence type="ECO:0000313" key="20">
    <source>
        <dbReference type="Proteomes" id="UP000283369"/>
    </source>
</evidence>
<dbReference type="EMBL" id="QSQU01000008">
    <property type="protein sequence ID" value="RGK65035.1"/>
    <property type="molecule type" value="Genomic_DNA"/>
</dbReference>
<dbReference type="Pfam" id="PF00535">
    <property type="entry name" value="Glycos_transf_2"/>
    <property type="match status" value="1"/>
</dbReference>
<protein>
    <submittedName>
        <fullName evidence="15">Glycosyl transferase family 2</fullName>
    </submittedName>
    <submittedName>
        <fullName evidence="13">Glycosyltransferase</fullName>
        <ecNumber evidence="9">2.4.-.-</ecNumber>
    </submittedName>
</protein>
<evidence type="ECO:0000313" key="16">
    <source>
        <dbReference type="EMBL" id="SFM44945.1"/>
    </source>
</evidence>
<dbReference type="EMBL" id="QROC01000004">
    <property type="protein sequence ID" value="RHL00593.1"/>
    <property type="molecule type" value="Genomic_DNA"/>
</dbReference>
<evidence type="ECO:0000259" key="5">
    <source>
        <dbReference type="Pfam" id="PF00535"/>
    </source>
</evidence>
<dbReference type="Proteomes" id="UP001198461">
    <property type="component" value="Unassembled WGS sequence"/>
</dbReference>
<dbReference type="Proteomes" id="UP000471447">
    <property type="component" value="Unassembled WGS sequence"/>
</dbReference>
<evidence type="ECO:0000313" key="19">
    <source>
        <dbReference type="Proteomes" id="UP000261210"/>
    </source>
</evidence>
<evidence type="ECO:0000313" key="6">
    <source>
        <dbReference type="EMBL" id="KAB6083352.1"/>
    </source>
</evidence>
<proteinExistence type="inferred from homology"/>
<feature type="domain" description="Glycosyltransferase 2-like" evidence="5">
    <location>
        <begin position="57"/>
        <end position="223"/>
    </location>
</feature>
<dbReference type="EMBL" id="WDCP01000027">
    <property type="protein sequence ID" value="KAB6339000.1"/>
    <property type="molecule type" value="Genomic_DNA"/>
</dbReference>